<dbReference type="InterPro" id="IPR003439">
    <property type="entry name" value="ABC_transporter-like_ATP-bd"/>
</dbReference>
<dbReference type="InterPro" id="IPR027417">
    <property type="entry name" value="P-loop_NTPase"/>
</dbReference>
<reference evidence="6" key="1">
    <citation type="submission" date="2020-10" db="EMBL/GenBank/DDBJ databases">
        <title>Ca. Dormibacterota MAGs.</title>
        <authorList>
            <person name="Montgomery K."/>
        </authorList>
    </citation>
    <scope>NUCLEOTIDE SEQUENCE [LARGE SCALE GENOMIC DNA]</scope>
    <source>
        <strain evidence="6">SC8812_S17_10</strain>
    </source>
</reference>
<dbReference type="InterPro" id="IPR003593">
    <property type="entry name" value="AAA+_ATPase"/>
</dbReference>
<feature type="domain" description="ABC transporter" evidence="5">
    <location>
        <begin position="279"/>
        <end position="494"/>
    </location>
</feature>
<keyword evidence="3" id="KW-0547">Nucleotide-binding</keyword>
<sequence>MALASLAGLTYWYPGTEVPALAGVELDLGPGLTLLAGASGSGKSTLLRVFNGLVPHFHGGRISGRAQVGGLDVFQTPTHRLAREVAFVFQDPELQSVYSRVEKEVAFGLENVAVPTQELRERVAAALEAAGISDLRDRRLSTLSGGERQRVALAAGLALRPALVVLDEPMSQLDPGGCALLLRSLAELAADGRGVVVAEHRLELLLPAAHRVVLAEAGRVRSSDRPASLAPLLPSAPGLVRLGLSLGWSPLPLSAEAATPPALGRAAARPQRAAGAVAWSLEGVSAGAGPEPLLDRLDLEGRAGEATVLMGANGAGKTTLLRLLAGLLRPLRGRVERRSGRVAYLPQNPNALLHLPTVLAEVQLTLDRAGERESPLQVLEALGLQDLAQRYPRDLSSGERQRAALAAVLAGSPSLALLDEPTRGMDGRARAALGRLVAGLRERGASVVVATHDSELAAEIADRVVLLAEGRASELGPPDVALSGGGELATQIGRLYPGGPVTVEGVLSRL</sequence>
<dbReference type="GO" id="GO:0043190">
    <property type="term" value="C:ATP-binding cassette (ABC) transporter complex"/>
    <property type="evidence" value="ECO:0007669"/>
    <property type="project" value="TreeGrafter"/>
</dbReference>
<organism evidence="6 7">
    <name type="scientific">Candidatus Nephthysia bennettiae</name>
    <dbReference type="NCBI Taxonomy" id="3127016"/>
    <lineage>
        <taxon>Bacteria</taxon>
        <taxon>Bacillati</taxon>
        <taxon>Candidatus Dormiibacterota</taxon>
        <taxon>Candidatus Dormibacteria</taxon>
        <taxon>Candidatus Dormibacterales</taxon>
        <taxon>Candidatus Dormibacteraceae</taxon>
        <taxon>Candidatus Nephthysia</taxon>
    </lineage>
</organism>
<dbReference type="GO" id="GO:0042626">
    <property type="term" value="F:ATPase-coupled transmembrane transporter activity"/>
    <property type="evidence" value="ECO:0007669"/>
    <property type="project" value="TreeGrafter"/>
</dbReference>
<comment type="similarity">
    <text evidence="1">Belongs to the ABC transporter superfamily.</text>
</comment>
<dbReference type="EMBL" id="JAEKNR010000016">
    <property type="protein sequence ID" value="MBJ7596681.1"/>
    <property type="molecule type" value="Genomic_DNA"/>
</dbReference>
<dbReference type="PANTHER" id="PTHR43553:SF24">
    <property type="entry name" value="ENERGY-COUPLING FACTOR TRANSPORTER ATP-BINDING PROTEIN ECFA1"/>
    <property type="match status" value="1"/>
</dbReference>
<evidence type="ECO:0000313" key="6">
    <source>
        <dbReference type="EMBL" id="MBJ7596681.1"/>
    </source>
</evidence>
<dbReference type="InterPro" id="IPR050095">
    <property type="entry name" value="ECF_ABC_transporter_ATP-bd"/>
</dbReference>
<dbReference type="AlphaFoldDB" id="A0A934JVR9"/>
<keyword evidence="2" id="KW-0813">Transport</keyword>
<keyword evidence="4 6" id="KW-0067">ATP-binding</keyword>
<gene>
    <name evidence="6" type="ORF">JF922_01145</name>
</gene>
<dbReference type="SUPFAM" id="SSF52540">
    <property type="entry name" value="P-loop containing nucleoside triphosphate hydrolases"/>
    <property type="match status" value="2"/>
</dbReference>
<protein>
    <submittedName>
        <fullName evidence="6">ATP-binding cassette domain-containing protein</fullName>
    </submittedName>
</protein>
<name>A0A934JVR9_9BACT</name>
<evidence type="ECO:0000256" key="1">
    <source>
        <dbReference type="ARBA" id="ARBA00005417"/>
    </source>
</evidence>
<dbReference type="SMART" id="SM00382">
    <property type="entry name" value="AAA"/>
    <property type="match status" value="2"/>
</dbReference>
<dbReference type="PROSITE" id="PS50893">
    <property type="entry name" value="ABC_TRANSPORTER_2"/>
    <property type="match status" value="2"/>
</dbReference>
<proteinExistence type="inferred from homology"/>
<evidence type="ECO:0000256" key="3">
    <source>
        <dbReference type="ARBA" id="ARBA00022741"/>
    </source>
</evidence>
<dbReference type="CDD" id="cd03225">
    <property type="entry name" value="ABC_cobalt_CbiO_domain1"/>
    <property type="match status" value="2"/>
</dbReference>
<evidence type="ECO:0000256" key="2">
    <source>
        <dbReference type="ARBA" id="ARBA00022448"/>
    </source>
</evidence>
<dbReference type="Proteomes" id="UP000612893">
    <property type="component" value="Unassembled WGS sequence"/>
</dbReference>
<evidence type="ECO:0000313" key="7">
    <source>
        <dbReference type="Proteomes" id="UP000612893"/>
    </source>
</evidence>
<feature type="domain" description="ABC transporter" evidence="5">
    <location>
        <begin position="4"/>
        <end position="242"/>
    </location>
</feature>
<evidence type="ECO:0000259" key="5">
    <source>
        <dbReference type="PROSITE" id="PS50893"/>
    </source>
</evidence>
<dbReference type="Pfam" id="PF00005">
    <property type="entry name" value="ABC_tran"/>
    <property type="match status" value="2"/>
</dbReference>
<dbReference type="PROSITE" id="PS00211">
    <property type="entry name" value="ABC_TRANSPORTER_1"/>
    <property type="match status" value="2"/>
</dbReference>
<comment type="caution">
    <text evidence="6">The sequence shown here is derived from an EMBL/GenBank/DDBJ whole genome shotgun (WGS) entry which is preliminary data.</text>
</comment>
<dbReference type="GO" id="GO:0005524">
    <property type="term" value="F:ATP binding"/>
    <property type="evidence" value="ECO:0007669"/>
    <property type="project" value="UniProtKB-KW"/>
</dbReference>
<dbReference type="PANTHER" id="PTHR43553">
    <property type="entry name" value="HEAVY METAL TRANSPORTER"/>
    <property type="match status" value="1"/>
</dbReference>
<evidence type="ECO:0000256" key="4">
    <source>
        <dbReference type="ARBA" id="ARBA00022840"/>
    </source>
</evidence>
<accession>A0A934JVR9</accession>
<dbReference type="InterPro" id="IPR015856">
    <property type="entry name" value="ABC_transpr_CbiO/EcfA_su"/>
</dbReference>
<dbReference type="InterPro" id="IPR017871">
    <property type="entry name" value="ABC_transporter-like_CS"/>
</dbReference>
<dbReference type="Gene3D" id="3.40.50.300">
    <property type="entry name" value="P-loop containing nucleotide triphosphate hydrolases"/>
    <property type="match status" value="2"/>
</dbReference>
<dbReference type="RefSeq" id="WP_338198511.1">
    <property type="nucleotide sequence ID" value="NZ_JAEKNR010000016.1"/>
</dbReference>
<dbReference type="GO" id="GO:0016887">
    <property type="term" value="F:ATP hydrolysis activity"/>
    <property type="evidence" value="ECO:0007669"/>
    <property type="project" value="InterPro"/>
</dbReference>
<keyword evidence="7" id="KW-1185">Reference proteome</keyword>